<gene>
    <name evidence="1" type="primary">rgy_1</name>
    <name evidence="1" type="ORF">CM83_35834</name>
</gene>
<feature type="non-terminal residue" evidence="1">
    <location>
        <position position="1"/>
    </location>
</feature>
<evidence type="ECO:0000313" key="1">
    <source>
        <dbReference type="EMBL" id="JAG27518.1"/>
    </source>
</evidence>
<accession>A0A0A9Y8U3</accession>
<sequence>NQTNTQGNAIPWFEDDPIIPLRPPEARGKYRKKVDWKISQASSLPRRPPTVGRKYCKVCFKYVRSRKKTQCCMSCTSFYQRVKRAYRENTSTYVPRCSHPLAAPARHCKGCLLKIYCYYWEKRNPLVPTGLPSLEIQEGIPQPLTTSRSTIDINPRLHQKNRHKAETNNIKKQKLEDIQEKPENKQKQEYVQGLSGRKRLNISYINQLKK</sequence>
<reference evidence="1" key="1">
    <citation type="journal article" date="2014" name="PLoS ONE">
        <title>Transcriptome-Based Identification of ABC Transporters in the Western Tarnished Plant Bug Lygus hesperus.</title>
        <authorList>
            <person name="Hull J.J."/>
            <person name="Chaney K."/>
            <person name="Geib S.M."/>
            <person name="Fabrick J.A."/>
            <person name="Brent C.S."/>
            <person name="Walsh D."/>
            <person name="Lavine L.C."/>
        </authorList>
    </citation>
    <scope>NUCLEOTIDE SEQUENCE</scope>
</reference>
<reference evidence="1" key="2">
    <citation type="submission" date="2014-07" db="EMBL/GenBank/DDBJ databases">
        <authorList>
            <person name="Hull J."/>
        </authorList>
    </citation>
    <scope>NUCLEOTIDE SEQUENCE</scope>
</reference>
<proteinExistence type="predicted"/>
<organism evidence="1">
    <name type="scientific">Lygus hesperus</name>
    <name type="common">Western plant bug</name>
    <dbReference type="NCBI Taxonomy" id="30085"/>
    <lineage>
        <taxon>Eukaryota</taxon>
        <taxon>Metazoa</taxon>
        <taxon>Ecdysozoa</taxon>
        <taxon>Arthropoda</taxon>
        <taxon>Hexapoda</taxon>
        <taxon>Insecta</taxon>
        <taxon>Pterygota</taxon>
        <taxon>Neoptera</taxon>
        <taxon>Paraneoptera</taxon>
        <taxon>Hemiptera</taxon>
        <taxon>Heteroptera</taxon>
        <taxon>Panheteroptera</taxon>
        <taxon>Cimicomorpha</taxon>
        <taxon>Miridae</taxon>
        <taxon>Mirini</taxon>
        <taxon>Lygus</taxon>
    </lineage>
</organism>
<name>A0A0A9Y8U3_LYGHE</name>
<protein>
    <submittedName>
        <fullName evidence="1">Reverse gyrase</fullName>
    </submittedName>
</protein>
<dbReference type="AlphaFoldDB" id="A0A0A9Y8U3"/>
<dbReference type="EMBL" id="GBHO01016086">
    <property type="protein sequence ID" value="JAG27518.1"/>
    <property type="molecule type" value="Transcribed_RNA"/>
</dbReference>